<dbReference type="InterPro" id="IPR019734">
    <property type="entry name" value="TPR_rpt"/>
</dbReference>
<dbReference type="GO" id="GO:0006620">
    <property type="term" value="P:post-translational protein targeting to endoplasmic reticulum membrane"/>
    <property type="evidence" value="ECO:0007669"/>
    <property type="project" value="EnsemblFungi"/>
</dbReference>
<feature type="region of interest" description="Disordered" evidence="5">
    <location>
        <begin position="230"/>
        <end position="254"/>
    </location>
</feature>
<dbReference type="STRING" id="1081109.A0A166PDT5"/>
<dbReference type="Pfam" id="PF13181">
    <property type="entry name" value="TPR_8"/>
    <property type="match status" value="1"/>
</dbReference>
<name>A0A166PDT5_9HYPO</name>
<dbReference type="FunFam" id="1.25.40.10:FF:000207">
    <property type="entry name" value="Small glutamine-rich tetratricopeptide repeat-containing protein"/>
    <property type="match status" value="1"/>
</dbReference>
<organism evidence="7 8">
    <name type="scientific">Moelleriella libera RCEF 2490</name>
    <dbReference type="NCBI Taxonomy" id="1081109"/>
    <lineage>
        <taxon>Eukaryota</taxon>
        <taxon>Fungi</taxon>
        <taxon>Dikarya</taxon>
        <taxon>Ascomycota</taxon>
        <taxon>Pezizomycotina</taxon>
        <taxon>Sordariomycetes</taxon>
        <taxon>Hypocreomycetidae</taxon>
        <taxon>Hypocreales</taxon>
        <taxon>Clavicipitaceae</taxon>
        <taxon>Moelleriella</taxon>
    </lineage>
</organism>
<evidence type="ECO:0000256" key="1">
    <source>
        <dbReference type="ARBA" id="ARBA00008175"/>
    </source>
</evidence>
<evidence type="ECO:0000256" key="3">
    <source>
        <dbReference type="ARBA" id="ARBA00022803"/>
    </source>
</evidence>
<dbReference type="EMBL" id="AZGY01000008">
    <property type="protein sequence ID" value="KZZ96130.1"/>
    <property type="molecule type" value="Genomic_DNA"/>
</dbReference>
<proteinExistence type="inferred from homology"/>
<evidence type="ECO:0000313" key="8">
    <source>
        <dbReference type="Proteomes" id="UP000078544"/>
    </source>
</evidence>
<dbReference type="PROSITE" id="PS50293">
    <property type="entry name" value="TPR_REGION"/>
    <property type="match status" value="1"/>
</dbReference>
<dbReference type="PANTHER" id="PTHR45831:SF2">
    <property type="entry name" value="LD24721P"/>
    <property type="match status" value="1"/>
</dbReference>
<sequence length="373" mass="37410">MAAQHTSKQRLALAICDFLSTSATDGTLTAEDKDSVDVAVNCIAESFKVDPTDQDAVKAAVGSQSLLSIYSVYEKLKASTGAPSPGVGGGSSSTTTSAAGTGNVTAEQQKEAESLKSKGNAAMAQKDYSSAIDLYTEALKLNPSNAVFLSNRAAAHSAAKDHASARIDAEAAVAVDPTYTKAWSRLGLARFALGDAKGAMEAYGKGIEYEGNGGSEAMKKGFETAKRRVDEMQAEESSLPRSSPGGAGAGGMPDLSSLASMFGGGAGGGAGGAGAGGMPDLGSIMSNPMFASMAQNLMSNPDLMSNLMGNPRLREMANQFSSGGGMPDLNSIMSDPNIADLARNMMGGAGDGAPGGGAPGSGPPGGNQNSPGQ</sequence>
<keyword evidence="3 4" id="KW-0802">TPR repeat</keyword>
<comment type="caution">
    <text evidence="7">The sequence shown here is derived from an EMBL/GenBank/DDBJ whole genome shotgun (WGS) entry which is preliminary data.</text>
</comment>
<feature type="repeat" description="TPR" evidence="4">
    <location>
        <begin position="112"/>
        <end position="145"/>
    </location>
</feature>
<evidence type="ECO:0000313" key="7">
    <source>
        <dbReference type="EMBL" id="KZZ96130.1"/>
    </source>
</evidence>
<accession>A0A166PDT5</accession>
<dbReference type="Proteomes" id="UP000078544">
    <property type="component" value="Unassembled WGS sequence"/>
</dbReference>
<evidence type="ECO:0000256" key="2">
    <source>
        <dbReference type="ARBA" id="ARBA00022737"/>
    </source>
</evidence>
<evidence type="ECO:0000259" key="6">
    <source>
        <dbReference type="Pfam" id="PF16546"/>
    </source>
</evidence>
<dbReference type="FunFam" id="1.10.260.100:FF:000011">
    <property type="entry name" value="TPR Domain containing protein"/>
    <property type="match status" value="1"/>
</dbReference>
<feature type="repeat" description="TPR" evidence="4">
    <location>
        <begin position="180"/>
        <end position="213"/>
    </location>
</feature>
<dbReference type="Gene3D" id="1.20.5.420">
    <property type="entry name" value="Immunoglobulin FC, subunit C"/>
    <property type="match status" value="1"/>
</dbReference>
<dbReference type="PROSITE" id="PS50005">
    <property type="entry name" value="TPR"/>
    <property type="match status" value="2"/>
</dbReference>
<dbReference type="Gene3D" id="1.10.260.100">
    <property type="match status" value="1"/>
</dbReference>
<dbReference type="GO" id="GO:0042802">
    <property type="term" value="F:identical protein binding"/>
    <property type="evidence" value="ECO:0007669"/>
    <property type="project" value="EnsemblFungi"/>
</dbReference>
<feature type="region of interest" description="Disordered" evidence="5">
    <location>
        <begin position="342"/>
        <end position="373"/>
    </location>
</feature>
<dbReference type="AlphaFoldDB" id="A0A166PDT5"/>
<dbReference type="InterPro" id="IPR032374">
    <property type="entry name" value="SGTA_dimer"/>
</dbReference>
<dbReference type="InterPro" id="IPR011990">
    <property type="entry name" value="TPR-like_helical_dom_sf"/>
</dbReference>
<dbReference type="GO" id="GO:0060090">
    <property type="term" value="F:molecular adaptor activity"/>
    <property type="evidence" value="ECO:0007669"/>
    <property type="project" value="EnsemblFungi"/>
</dbReference>
<evidence type="ECO:0000256" key="4">
    <source>
        <dbReference type="PROSITE-ProRule" id="PRU00339"/>
    </source>
</evidence>
<dbReference type="GO" id="GO:0072380">
    <property type="term" value="C:TRC complex"/>
    <property type="evidence" value="ECO:0007669"/>
    <property type="project" value="EnsemblFungi"/>
</dbReference>
<dbReference type="SMART" id="SM00028">
    <property type="entry name" value="TPR"/>
    <property type="match status" value="3"/>
</dbReference>
<dbReference type="Gene3D" id="1.25.40.10">
    <property type="entry name" value="Tetratricopeptide repeat domain"/>
    <property type="match status" value="1"/>
</dbReference>
<evidence type="ECO:0000256" key="5">
    <source>
        <dbReference type="SAM" id="MobiDB-lite"/>
    </source>
</evidence>
<feature type="compositionally biased region" description="Gly residues" evidence="5">
    <location>
        <begin position="347"/>
        <end position="365"/>
    </location>
</feature>
<gene>
    <name evidence="7" type="ORF">AAL_04426</name>
</gene>
<dbReference type="InterPro" id="IPR047150">
    <property type="entry name" value="SGT"/>
</dbReference>
<feature type="region of interest" description="Disordered" evidence="5">
    <location>
        <begin position="81"/>
        <end position="120"/>
    </location>
</feature>
<feature type="domain" description="SGTA homodimerisation" evidence="6">
    <location>
        <begin position="7"/>
        <end position="71"/>
    </location>
</feature>
<dbReference type="GO" id="GO:0016020">
    <property type="term" value="C:membrane"/>
    <property type="evidence" value="ECO:0007669"/>
    <property type="project" value="TreeGrafter"/>
</dbReference>
<keyword evidence="8" id="KW-1185">Reference proteome</keyword>
<comment type="similarity">
    <text evidence="1">Belongs to the SGT family.</text>
</comment>
<dbReference type="OrthoDB" id="2335338at2759"/>
<dbReference type="Pfam" id="PF16546">
    <property type="entry name" value="SGTA_dimer"/>
    <property type="match status" value="1"/>
</dbReference>
<feature type="compositionally biased region" description="Low complexity" evidence="5">
    <location>
        <begin position="92"/>
        <end position="106"/>
    </location>
</feature>
<keyword evidence="2" id="KW-0677">Repeat</keyword>
<protein>
    <submittedName>
        <fullName evidence="7">TPR Domain containing protein</fullName>
    </submittedName>
</protein>
<dbReference type="Pfam" id="PF00515">
    <property type="entry name" value="TPR_1"/>
    <property type="match status" value="1"/>
</dbReference>
<reference evidence="7 8" key="1">
    <citation type="journal article" date="2016" name="Genome Biol. Evol.">
        <title>Divergent and convergent evolution of fungal pathogenicity.</title>
        <authorList>
            <person name="Shang Y."/>
            <person name="Xiao G."/>
            <person name="Zheng P."/>
            <person name="Cen K."/>
            <person name="Zhan S."/>
            <person name="Wang C."/>
        </authorList>
    </citation>
    <scope>NUCLEOTIDE SEQUENCE [LARGE SCALE GENOMIC DNA]</scope>
    <source>
        <strain evidence="7 8">RCEF 2490</strain>
    </source>
</reference>
<dbReference type="FunFam" id="1.20.5.420:FF:000005">
    <property type="entry name" value="Hsc70 cochaperone (SGT), putative"/>
    <property type="match status" value="1"/>
</dbReference>
<dbReference type="SUPFAM" id="SSF48452">
    <property type="entry name" value="TPR-like"/>
    <property type="match status" value="1"/>
</dbReference>
<dbReference type="GO" id="GO:0009408">
    <property type="term" value="P:response to heat"/>
    <property type="evidence" value="ECO:0007669"/>
    <property type="project" value="EnsemblFungi"/>
</dbReference>
<dbReference type="PANTHER" id="PTHR45831">
    <property type="entry name" value="LD24721P"/>
    <property type="match status" value="1"/>
</dbReference>